<dbReference type="Proteomes" id="UP000190774">
    <property type="component" value="Unassembled WGS sequence"/>
</dbReference>
<comment type="catalytic activity">
    <reaction evidence="3 4">
        <text>[thioredoxin]-disulfide + L-methionine + H2O = L-methionine (S)-S-oxide + [thioredoxin]-dithiol</text>
        <dbReference type="Rhea" id="RHEA:19993"/>
        <dbReference type="Rhea" id="RHEA-COMP:10698"/>
        <dbReference type="Rhea" id="RHEA-COMP:10700"/>
        <dbReference type="ChEBI" id="CHEBI:15377"/>
        <dbReference type="ChEBI" id="CHEBI:29950"/>
        <dbReference type="ChEBI" id="CHEBI:50058"/>
        <dbReference type="ChEBI" id="CHEBI:57844"/>
        <dbReference type="ChEBI" id="CHEBI:58772"/>
        <dbReference type="EC" id="1.8.4.11"/>
    </reaction>
</comment>
<evidence type="ECO:0000256" key="5">
    <source>
        <dbReference type="SAM" id="SignalP"/>
    </source>
</evidence>
<keyword evidence="5" id="KW-0732">Signal</keyword>
<dbReference type="Gene3D" id="3.30.1060.10">
    <property type="entry name" value="Peptide methionine sulphoxide reductase MsrA"/>
    <property type="match status" value="1"/>
</dbReference>
<dbReference type="PANTHER" id="PTHR43774:SF1">
    <property type="entry name" value="PEPTIDE METHIONINE SULFOXIDE REDUCTASE MSRA 2"/>
    <property type="match status" value="1"/>
</dbReference>
<evidence type="ECO:0000259" key="6">
    <source>
        <dbReference type="Pfam" id="PF01625"/>
    </source>
</evidence>
<evidence type="ECO:0000256" key="1">
    <source>
        <dbReference type="ARBA" id="ARBA00023002"/>
    </source>
</evidence>
<dbReference type="InterPro" id="IPR036509">
    <property type="entry name" value="Met_Sox_Rdtase_MsrA_sf"/>
</dbReference>
<feature type="active site" evidence="4">
    <location>
        <position position="38"/>
    </location>
</feature>
<reference evidence="8" key="1">
    <citation type="submission" date="2017-02" db="EMBL/GenBank/DDBJ databases">
        <authorList>
            <person name="Varghese N."/>
            <person name="Submissions S."/>
        </authorList>
    </citation>
    <scope>NUCLEOTIDE SEQUENCE [LARGE SCALE GENOMIC DNA]</scope>
    <source>
        <strain evidence="8">ATCC 700200</strain>
    </source>
</reference>
<dbReference type="STRING" id="48467.SAMN02745166_02583"/>
<feature type="signal peptide" evidence="5">
    <location>
        <begin position="1"/>
        <end position="20"/>
    </location>
</feature>
<evidence type="ECO:0000313" key="7">
    <source>
        <dbReference type="EMBL" id="SKA97259.1"/>
    </source>
</evidence>
<dbReference type="NCBIfam" id="TIGR00401">
    <property type="entry name" value="msrA"/>
    <property type="match status" value="1"/>
</dbReference>
<dbReference type="OrthoDB" id="4174719at2"/>
<evidence type="ECO:0000256" key="4">
    <source>
        <dbReference type="HAMAP-Rule" id="MF_01401"/>
    </source>
</evidence>
<dbReference type="SUPFAM" id="SSF55068">
    <property type="entry name" value="Peptide methionine sulfoxide reductase"/>
    <property type="match status" value="1"/>
</dbReference>
<comment type="catalytic activity">
    <reaction evidence="2 4">
        <text>L-methionyl-[protein] + [thioredoxin]-disulfide + H2O = L-methionyl-(S)-S-oxide-[protein] + [thioredoxin]-dithiol</text>
        <dbReference type="Rhea" id="RHEA:14217"/>
        <dbReference type="Rhea" id="RHEA-COMP:10698"/>
        <dbReference type="Rhea" id="RHEA-COMP:10700"/>
        <dbReference type="Rhea" id="RHEA-COMP:12313"/>
        <dbReference type="Rhea" id="RHEA-COMP:12315"/>
        <dbReference type="ChEBI" id="CHEBI:15377"/>
        <dbReference type="ChEBI" id="CHEBI:16044"/>
        <dbReference type="ChEBI" id="CHEBI:29950"/>
        <dbReference type="ChEBI" id="CHEBI:44120"/>
        <dbReference type="ChEBI" id="CHEBI:50058"/>
        <dbReference type="EC" id="1.8.4.11"/>
    </reaction>
</comment>
<dbReference type="EMBL" id="FUYE01000007">
    <property type="protein sequence ID" value="SKA97259.1"/>
    <property type="molecule type" value="Genomic_DNA"/>
</dbReference>
<organism evidence="7 8">
    <name type="scientific">Prosthecobacter debontii</name>
    <dbReference type="NCBI Taxonomy" id="48467"/>
    <lineage>
        <taxon>Bacteria</taxon>
        <taxon>Pseudomonadati</taxon>
        <taxon>Verrucomicrobiota</taxon>
        <taxon>Verrucomicrobiia</taxon>
        <taxon>Verrucomicrobiales</taxon>
        <taxon>Verrucomicrobiaceae</taxon>
        <taxon>Prosthecobacter</taxon>
    </lineage>
</organism>
<evidence type="ECO:0000256" key="3">
    <source>
        <dbReference type="ARBA" id="ARBA00048782"/>
    </source>
</evidence>
<proteinExistence type="inferred from homology"/>
<dbReference type="Pfam" id="PF01625">
    <property type="entry name" value="PMSR"/>
    <property type="match status" value="1"/>
</dbReference>
<name>A0A1T4Y649_9BACT</name>
<protein>
    <recommendedName>
        <fullName evidence="4">Peptide methionine sulfoxide reductase MsrA</fullName>
        <shortName evidence="4">Protein-methionine-S-oxide reductase</shortName>
        <ecNumber evidence="4">1.8.4.11</ecNumber>
    </recommendedName>
    <alternativeName>
        <fullName evidence="4">Peptide-methionine (S)-S-oxide reductase</fullName>
        <shortName evidence="4">Peptide Met(O) reductase</shortName>
    </alternativeName>
</protein>
<evidence type="ECO:0000256" key="2">
    <source>
        <dbReference type="ARBA" id="ARBA00047806"/>
    </source>
</evidence>
<keyword evidence="8" id="KW-1185">Reference proteome</keyword>
<dbReference type="GO" id="GO:0033744">
    <property type="term" value="F:L-methionine:thioredoxin-disulfide S-oxidoreductase activity"/>
    <property type="evidence" value="ECO:0007669"/>
    <property type="project" value="RHEA"/>
</dbReference>
<keyword evidence="1 4" id="KW-0560">Oxidoreductase</keyword>
<dbReference type="GO" id="GO:0008113">
    <property type="term" value="F:peptide-methionine (S)-S-oxide reductase activity"/>
    <property type="evidence" value="ECO:0007669"/>
    <property type="project" value="UniProtKB-UniRule"/>
</dbReference>
<dbReference type="HAMAP" id="MF_01401">
    <property type="entry name" value="MsrA"/>
    <property type="match status" value="1"/>
</dbReference>
<dbReference type="PANTHER" id="PTHR43774">
    <property type="entry name" value="PEPTIDE METHIONINE SULFOXIDE REDUCTASE"/>
    <property type="match status" value="1"/>
</dbReference>
<dbReference type="AlphaFoldDB" id="A0A1T4Y649"/>
<gene>
    <name evidence="4" type="primary">msrA</name>
    <name evidence="7" type="ORF">SAMN02745166_02583</name>
</gene>
<dbReference type="EC" id="1.8.4.11" evidence="4"/>
<feature type="domain" description="Peptide methionine sulphoxide reductase MsrA" evidence="6">
    <location>
        <begin position="32"/>
        <end position="181"/>
    </location>
</feature>
<accession>A0A1T4Y649</accession>
<comment type="function">
    <text evidence="4">Has an important function as a repair enzyme for proteins that have been inactivated by oxidation. Catalyzes the reversible oxidation-reduction of methionine sulfoxide in proteins to methionine.</text>
</comment>
<feature type="chain" id="PRO_5011961926" description="Peptide methionine sulfoxide reductase MsrA" evidence="5">
    <location>
        <begin position="21"/>
        <end position="206"/>
    </location>
</feature>
<comment type="similarity">
    <text evidence="4">Belongs to the MsrA Met sulfoxide reductase family.</text>
</comment>
<dbReference type="InterPro" id="IPR002569">
    <property type="entry name" value="Met_Sox_Rdtase_MsrA_dom"/>
</dbReference>
<evidence type="ECO:0000313" key="8">
    <source>
        <dbReference type="Proteomes" id="UP000190774"/>
    </source>
</evidence>
<sequence length="206" mass="22819">MKTFLSLLAAMSTALSPALAADPAPAGKTEIAVLAGGCFWCTEAQYEMLKGVKKVVSGYCNGATENPTYKEVCSGETGHAEAVQIEFDPAVISYKEIVDFFWITHDPTTLNRQGNDIGTQYRSGIYYTSEEQKKIAEESMKEAQKETDGPIVTEIQALKKFYPAEDYHQDYFANNPNQGYCRVVVSPKVAKFRAKLAKEGKFKEVE</sequence>